<evidence type="ECO:0000313" key="2">
    <source>
        <dbReference type="Proteomes" id="UP001338125"/>
    </source>
</evidence>
<organism evidence="1 2">
    <name type="scientific">Cladobotryum mycophilum</name>
    <dbReference type="NCBI Taxonomy" id="491253"/>
    <lineage>
        <taxon>Eukaryota</taxon>
        <taxon>Fungi</taxon>
        <taxon>Dikarya</taxon>
        <taxon>Ascomycota</taxon>
        <taxon>Pezizomycotina</taxon>
        <taxon>Sordariomycetes</taxon>
        <taxon>Hypocreomycetidae</taxon>
        <taxon>Hypocreales</taxon>
        <taxon>Hypocreaceae</taxon>
        <taxon>Cladobotryum</taxon>
    </lineage>
</organism>
<comment type="caution">
    <text evidence="1">The sequence shown here is derived from an EMBL/GenBank/DDBJ whole genome shotgun (WGS) entry which is preliminary data.</text>
</comment>
<dbReference type="EMBL" id="JAVFKD010000012">
    <property type="protein sequence ID" value="KAK5991855.1"/>
    <property type="molecule type" value="Genomic_DNA"/>
</dbReference>
<protein>
    <submittedName>
        <fullName evidence="1">Uncharacterized protein</fullName>
    </submittedName>
</protein>
<reference evidence="1 2" key="1">
    <citation type="submission" date="2024-01" db="EMBL/GenBank/DDBJ databases">
        <title>Complete genome of Cladobotryum mycophilum ATHUM6906.</title>
        <authorList>
            <person name="Christinaki A.C."/>
            <person name="Myridakis A.I."/>
            <person name="Kouvelis V.N."/>
        </authorList>
    </citation>
    <scope>NUCLEOTIDE SEQUENCE [LARGE SCALE GENOMIC DNA]</scope>
    <source>
        <strain evidence="1 2">ATHUM6906</strain>
    </source>
</reference>
<sequence length="138" mass="15836">MLGLHHEPPSRDVSDPQSIKARTQPFFRIPVGPDTAFTDGHIAQQSIDKLLLFDAHPNIFICLSHDETLFHFLPLYNKDPSSDINDWKTRGYKENSRWYFLNELPKDGEPGRGPLVVGLKRDGKTIAWAEEKGFYELE</sequence>
<dbReference type="Proteomes" id="UP001338125">
    <property type="component" value="Unassembled WGS sequence"/>
</dbReference>
<accession>A0ABR0SI79</accession>
<evidence type="ECO:0000313" key="1">
    <source>
        <dbReference type="EMBL" id="KAK5991855.1"/>
    </source>
</evidence>
<keyword evidence="2" id="KW-1185">Reference proteome</keyword>
<gene>
    <name evidence="1" type="ORF">PT974_05241</name>
</gene>
<proteinExistence type="predicted"/>
<name>A0ABR0SI79_9HYPO</name>